<dbReference type="PANTHER" id="PTHR11669">
    <property type="entry name" value="REPLICATION FACTOR C / DNA POLYMERASE III GAMMA-TAU SUBUNIT"/>
    <property type="match status" value="1"/>
</dbReference>
<dbReference type="PANTHER" id="PTHR11669:SF0">
    <property type="entry name" value="PROTEIN STICHEL-LIKE 2"/>
    <property type="match status" value="1"/>
</dbReference>
<dbReference type="Pfam" id="PF22608">
    <property type="entry name" value="DNAX_ATPase_lid"/>
    <property type="match status" value="1"/>
</dbReference>
<dbReference type="EC" id="2.7.7.7" evidence="9"/>
<evidence type="ECO:0000313" key="11">
    <source>
        <dbReference type="EMBL" id="AHI53419.1"/>
    </source>
</evidence>
<dbReference type="CDD" id="cd18137">
    <property type="entry name" value="HLD_clamp_pol_III_gamma_tau"/>
    <property type="match status" value="1"/>
</dbReference>
<dbReference type="AlphaFoldDB" id="W6AI84"/>
<dbReference type="InterPro" id="IPR045085">
    <property type="entry name" value="HLD_clamp_pol_III_gamma_tau"/>
</dbReference>
<keyword evidence="9" id="KW-0548">Nucleotidyltransferase</keyword>
<dbReference type="SUPFAM" id="SSF52540">
    <property type="entry name" value="P-loop containing nucleoside triphosphate hydrolases"/>
    <property type="match status" value="1"/>
</dbReference>
<dbReference type="GO" id="GO:0005524">
    <property type="term" value="F:ATP binding"/>
    <property type="evidence" value="ECO:0007669"/>
    <property type="project" value="UniProtKB-KW"/>
</dbReference>
<dbReference type="NCBIfam" id="TIGR02397">
    <property type="entry name" value="dnaX_nterm"/>
    <property type="match status" value="1"/>
</dbReference>
<keyword evidence="3" id="KW-0479">Metal-binding</keyword>
<comment type="similarity">
    <text evidence="1 9">Belongs to the DnaX/STICHEL family.</text>
</comment>
<keyword evidence="9" id="KW-0808">Transferase</keyword>
<dbReference type="GO" id="GO:0003887">
    <property type="term" value="F:DNA-directed DNA polymerase activity"/>
    <property type="evidence" value="ECO:0007669"/>
    <property type="project" value="UniProtKB-KW"/>
</dbReference>
<dbReference type="STRING" id="1276257.SSABA_v1c00070"/>
<dbReference type="GO" id="GO:0009360">
    <property type="term" value="C:DNA polymerase III complex"/>
    <property type="evidence" value="ECO:0007669"/>
    <property type="project" value="InterPro"/>
</dbReference>
<dbReference type="InterPro" id="IPR003593">
    <property type="entry name" value="AAA+_ATPase"/>
</dbReference>
<dbReference type="InterPro" id="IPR022754">
    <property type="entry name" value="DNA_pol_III_gamma-3"/>
</dbReference>
<dbReference type="Gene3D" id="3.40.50.300">
    <property type="entry name" value="P-loop containing nucleotide triphosphate hydrolases"/>
    <property type="match status" value="1"/>
</dbReference>
<sequence length="612" mass="70305">MEEIKKSLYRIYRPKNFSEVAGHENLKTILINEIKTNSFPHALLFSGQRGTGKTSVAKIFAKVVNCNNIIEGEACQNCESCRLADNNSHPDIFEIDAASNNGVDEIRNIKTNVSTLPTFSKFKIYIIDEFHMLTNSAFNALLKTLEEPPTHVIFILATTELNKIPATIISRCQGFNFKKINQMAMTNKIKEIANLEQVQITDEAVQEIYYLADGSLRDALNILEQVMVFQTGEISLDHLKMVFSVASKKEKLDLLEDIFNFRNEKIISYFESALNQGIDFSVLSLSLLEILKEIIQYKLTHNSNFMKVLDKSEAEKFENYQIENFFKISDALSEAYGKTKSGNTNQDYMLVSILKVIYHLNIKNINKKDANIVSSFEEKSTFEQITPNDNLKSEENPIEELKSFKNPEEHTEAEDHQNIDEIKLQKMILSDIVKHSTNPLYKIVISDKKIINVILGAKKEQRNLINEKISDIFKLENGQIFSNQKLATKFRLLWNHKITAVSDSGILIVCDHEKVADLLNESLQDLNYREALFDLLNSPYAIIAISKNNWNNIKDDYLKMKENNELWKYQDIEINSFYEGIIRKNNKLSNEVNSSLEEMKDIFGIENIKIVD</sequence>
<dbReference type="InterPro" id="IPR027417">
    <property type="entry name" value="P-loop_NTPase"/>
</dbReference>
<reference evidence="11 12" key="1">
    <citation type="journal article" date="2014" name="Genome Biol. Evol.">
        <title>Molecular evolution of the substrate utilization strategies and putative virulence factors in mosquito-associated Spiroplasma species.</title>
        <authorList>
            <person name="Chang T.H."/>
            <person name="Lo W.S."/>
            <person name="Ku C."/>
            <person name="Chen L.L."/>
            <person name="Kuo C.H."/>
        </authorList>
    </citation>
    <scope>NUCLEOTIDE SEQUENCE [LARGE SCALE GENOMIC DNA]</scope>
    <source>
        <strain evidence="11">Ar-1343</strain>
    </source>
</reference>
<name>W6AI84_9MOLU</name>
<dbReference type="CDD" id="cd00009">
    <property type="entry name" value="AAA"/>
    <property type="match status" value="1"/>
</dbReference>
<dbReference type="Gene3D" id="1.10.8.60">
    <property type="match status" value="1"/>
</dbReference>
<dbReference type="EMBL" id="CP006934">
    <property type="protein sequence ID" value="AHI53419.1"/>
    <property type="molecule type" value="Genomic_DNA"/>
</dbReference>
<accession>W6AI84</accession>
<feature type="domain" description="AAA+ ATPase" evidence="10">
    <location>
        <begin position="39"/>
        <end position="181"/>
    </location>
</feature>
<dbReference type="NCBIfam" id="NF004046">
    <property type="entry name" value="PRK05563.1"/>
    <property type="match status" value="1"/>
</dbReference>
<dbReference type="FunFam" id="3.40.50.300:FF:000014">
    <property type="entry name" value="DNA polymerase III subunit gamma/tau"/>
    <property type="match status" value="1"/>
</dbReference>
<comment type="catalytic activity">
    <reaction evidence="8 9">
        <text>DNA(n) + a 2'-deoxyribonucleoside 5'-triphosphate = DNA(n+1) + diphosphate</text>
        <dbReference type="Rhea" id="RHEA:22508"/>
        <dbReference type="Rhea" id="RHEA-COMP:17339"/>
        <dbReference type="Rhea" id="RHEA-COMP:17340"/>
        <dbReference type="ChEBI" id="CHEBI:33019"/>
        <dbReference type="ChEBI" id="CHEBI:61560"/>
        <dbReference type="ChEBI" id="CHEBI:173112"/>
        <dbReference type="EC" id="2.7.7.7"/>
    </reaction>
</comment>
<dbReference type="RefSeq" id="WP_025250560.1">
    <property type="nucleotide sequence ID" value="NZ_CP006934.1"/>
</dbReference>
<dbReference type="PATRIC" id="fig|1276257.3.peg.7"/>
<evidence type="ECO:0000256" key="3">
    <source>
        <dbReference type="ARBA" id="ARBA00022723"/>
    </source>
</evidence>
<evidence type="ECO:0000256" key="6">
    <source>
        <dbReference type="ARBA" id="ARBA00022840"/>
    </source>
</evidence>
<dbReference type="Proteomes" id="UP000019265">
    <property type="component" value="Chromosome"/>
</dbReference>
<dbReference type="InterPro" id="IPR012763">
    <property type="entry name" value="DNA_pol_III_sug/sutau_N"/>
</dbReference>
<dbReference type="OrthoDB" id="9810148at2"/>
<comment type="function">
    <text evidence="9">DNA polymerase III is a complex, multichain enzyme responsible for most of the replicative synthesis in bacteria. This DNA polymerase also exhibits 3' to 5' exonuclease activity.</text>
</comment>
<evidence type="ECO:0000259" key="10">
    <source>
        <dbReference type="SMART" id="SM00382"/>
    </source>
</evidence>
<dbReference type="InterPro" id="IPR050238">
    <property type="entry name" value="DNA_Rep/Repair_Clamp_Loader"/>
</dbReference>
<evidence type="ECO:0000256" key="8">
    <source>
        <dbReference type="ARBA" id="ARBA00049244"/>
    </source>
</evidence>
<evidence type="ECO:0000256" key="7">
    <source>
        <dbReference type="ARBA" id="ARBA00022932"/>
    </source>
</evidence>
<dbReference type="SMART" id="SM00382">
    <property type="entry name" value="AAA"/>
    <property type="match status" value="1"/>
</dbReference>
<proteinExistence type="inferred from homology"/>
<evidence type="ECO:0000256" key="4">
    <source>
        <dbReference type="ARBA" id="ARBA00022741"/>
    </source>
</evidence>
<evidence type="ECO:0000256" key="9">
    <source>
        <dbReference type="RuleBase" id="RU364063"/>
    </source>
</evidence>
<keyword evidence="7 9" id="KW-0239">DNA-directed DNA polymerase</keyword>
<keyword evidence="5" id="KW-0862">Zinc</keyword>
<dbReference type="GO" id="GO:0006261">
    <property type="term" value="P:DNA-templated DNA replication"/>
    <property type="evidence" value="ECO:0007669"/>
    <property type="project" value="TreeGrafter"/>
</dbReference>
<comment type="subunit">
    <text evidence="9">DNA polymerase III contains a core (composed of alpha, epsilon and theta chains) that associates with a tau subunit. This core dimerizes to form the POLIII' complex. PolIII' associates with the gamma complex (composed of gamma, delta, delta', psi and chi chains) and with the beta chain to form the complete DNA polymerase III complex.</text>
</comment>
<evidence type="ECO:0000256" key="2">
    <source>
        <dbReference type="ARBA" id="ARBA00022705"/>
    </source>
</evidence>
<evidence type="ECO:0000256" key="1">
    <source>
        <dbReference type="ARBA" id="ARBA00006360"/>
    </source>
</evidence>
<dbReference type="eggNOG" id="COG2812">
    <property type="taxonomic scope" value="Bacteria"/>
</dbReference>
<organism evidence="11 12">
    <name type="scientific">Spiroplasma sabaudiense Ar-1343</name>
    <dbReference type="NCBI Taxonomy" id="1276257"/>
    <lineage>
        <taxon>Bacteria</taxon>
        <taxon>Bacillati</taxon>
        <taxon>Mycoplasmatota</taxon>
        <taxon>Mollicutes</taxon>
        <taxon>Entomoplasmatales</taxon>
        <taxon>Spiroplasmataceae</taxon>
        <taxon>Spiroplasma</taxon>
    </lineage>
</organism>
<evidence type="ECO:0000313" key="12">
    <source>
        <dbReference type="Proteomes" id="UP000019265"/>
    </source>
</evidence>
<dbReference type="GO" id="GO:0046872">
    <property type="term" value="F:metal ion binding"/>
    <property type="evidence" value="ECO:0007669"/>
    <property type="project" value="UniProtKB-KW"/>
</dbReference>
<keyword evidence="2 9" id="KW-0235">DNA replication</keyword>
<dbReference type="HOGENOM" id="CLU_006229_0_3_14"/>
<dbReference type="KEGG" id="ssab:SSABA_v1c00070"/>
<evidence type="ECO:0000256" key="5">
    <source>
        <dbReference type="ARBA" id="ARBA00022833"/>
    </source>
</evidence>
<gene>
    <name evidence="9 11" type="primary">dnaX</name>
    <name evidence="11" type="ORF">SSABA_v1c00070</name>
</gene>
<keyword evidence="6 9" id="KW-0067">ATP-binding</keyword>
<keyword evidence="12" id="KW-1185">Reference proteome</keyword>
<protein>
    <recommendedName>
        <fullName evidence="9">DNA polymerase III subunit gamma/tau</fullName>
        <ecNumber evidence="9">2.7.7.7</ecNumber>
    </recommendedName>
</protein>
<keyword evidence="4 9" id="KW-0547">Nucleotide-binding</keyword>
<dbReference type="Pfam" id="PF13177">
    <property type="entry name" value="DNA_pol3_delta2"/>
    <property type="match status" value="1"/>
</dbReference>
<dbReference type="Pfam" id="PF12169">
    <property type="entry name" value="DNA_pol3_gamma3"/>
    <property type="match status" value="1"/>
</dbReference>